<dbReference type="InterPro" id="IPR029058">
    <property type="entry name" value="AB_hydrolase_fold"/>
</dbReference>
<organism evidence="2 3">
    <name type="scientific">Bacteriovorax antarcticus</name>
    <dbReference type="NCBI Taxonomy" id="3088717"/>
    <lineage>
        <taxon>Bacteria</taxon>
        <taxon>Pseudomonadati</taxon>
        <taxon>Bdellovibrionota</taxon>
        <taxon>Bacteriovoracia</taxon>
        <taxon>Bacteriovoracales</taxon>
        <taxon>Bacteriovoracaceae</taxon>
        <taxon>Bacteriovorax</taxon>
    </lineage>
</organism>
<sequence length="270" mass="30951">MNYFESYMDAPLIVMLHGFPNNYLVFENQIEDFKKDHHILAINMPGCNDDSSPTEKDYELNVLVSKLETLILQKVSNKENQKIILFGHDLGCYVLDQVANKLNKKIALQVYISGMGLNQYVGRRFSLKQWIKSHYIVLLHIPGSIKLIQNHLTGSIRKIIYGLSGIDKKSSLYNEAPHGFNAITLYLSLAKHSRKLLLKKISNEKSAIPTLFIFGKNEKFLNLTTDKEINNFYLNGKNKIIEGGHWVLKDKYIEVNSAIREFMTVKTEAV</sequence>
<dbReference type="Gene3D" id="3.40.50.1820">
    <property type="entry name" value="alpha/beta hydrolase"/>
    <property type="match status" value="1"/>
</dbReference>
<keyword evidence="2" id="KW-0378">Hydrolase</keyword>
<dbReference type="GO" id="GO:0016787">
    <property type="term" value="F:hydrolase activity"/>
    <property type="evidence" value="ECO:0007669"/>
    <property type="project" value="UniProtKB-KW"/>
</dbReference>
<dbReference type="Pfam" id="PF00561">
    <property type="entry name" value="Abhydrolase_1"/>
    <property type="match status" value="1"/>
</dbReference>
<keyword evidence="3" id="KW-1185">Reference proteome</keyword>
<dbReference type="InterPro" id="IPR000073">
    <property type="entry name" value="AB_hydrolase_1"/>
</dbReference>
<reference evidence="2 3" key="1">
    <citation type="submission" date="2023-11" db="EMBL/GenBank/DDBJ databases">
        <title>A Novel Polar Bacteriovorax (B. antarcticus) Isolated from the Biocrust in Antarctica.</title>
        <authorList>
            <person name="Mun W."/>
            <person name="Choi S.Y."/>
            <person name="Mitchell R.J."/>
        </authorList>
    </citation>
    <scope>NUCLEOTIDE SEQUENCE [LARGE SCALE GENOMIC DNA]</scope>
    <source>
        <strain evidence="2 3">PP10</strain>
    </source>
</reference>
<dbReference type="RefSeq" id="WP_323577677.1">
    <property type="nucleotide sequence ID" value="NZ_JAYGJQ010000002.1"/>
</dbReference>
<protein>
    <submittedName>
        <fullName evidence="2">Alpha/beta hydrolase</fullName>
    </submittedName>
</protein>
<evidence type="ECO:0000259" key="1">
    <source>
        <dbReference type="Pfam" id="PF00561"/>
    </source>
</evidence>
<accession>A0ABU5VYC7</accession>
<comment type="caution">
    <text evidence="2">The sequence shown here is derived from an EMBL/GenBank/DDBJ whole genome shotgun (WGS) entry which is preliminary data.</text>
</comment>
<feature type="domain" description="AB hydrolase-1" evidence="1">
    <location>
        <begin position="11"/>
        <end position="251"/>
    </location>
</feature>
<evidence type="ECO:0000313" key="2">
    <source>
        <dbReference type="EMBL" id="MEA9357602.1"/>
    </source>
</evidence>
<dbReference type="PANTHER" id="PTHR43798">
    <property type="entry name" value="MONOACYLGLYCEROL LIPASE"/>
    <property type="match status" value="1"/>
</dbReference>
<dbReference type="InterPro" id="IPR050266">
    <property type="entry name" value="AB_hydrolase_sf"/>
</dbReference>
<dbReference type="EMBL" id="JAYGJQ010000002">
    <property type="protein sequence ID" value="MEA9357602.1"/>
    <property type="molecule type" value="Genomic_DNA"/>
</dbReference>
<dbReference type="PANTHER" id="PTHR43798:SF33">
    <property type="entry name" value="HYDROLASE, PUTATIVE (AFU_ORTHOLOGUE AFUA_2G14860)-RELATED"/>
    <property type="match status" value="1"/>
</dbReference>
<evidence type="ECO:0000313" key="3">
    <source>
        <dbReference type="Proteomes" id="UP001302274"/>
    </source>
</evidence>
<dbReference type="Proteomes" id="UP001302274">
    <property type="component" value="Unassembled WGS sequence"/>
</dbReference>
<gene>
    <name evidence="2" type="ORF">SHI21_15340</name>
</gene>
<name>A0ABU5VYC7_9BACT</name>
<dbReference type="SUPFAM" id="SSF53474">
    <property type="entry name" value="alpha/beta-Hydrolases"/>
    <property type="match status" value="1"/>
</dbReference>
<proteinExistence type="predicted"/>